<dbReference type="SMART" id="SM00388">
    <property type="entry name" value="HisKA"/>
    <property type="match status" value="1"/>
</dbReference>
<dbReference type="SUPFAM" id="SSF55874">
    <property type="entry name" value="ATPase domain of HSP90 chaperone/DNA topoisomerase II/histidine kinase"/>
    <property type="match status" value="1"/>
</dbReference>
<dbReference type="PRINTS" id="PR00344">
    <property type="entry name" value="BCTRLSENSOR"/>
</dbReference>
<evidence type="ECO:0000256" key="1">
    <source>
        <dbReference type="ARBA" id="ARBA00000085"/>
    </source>
</evidence>
<name>A0ABZ0WLR8_9BURK</name>
<evidence type="ECO:0000256" key="8">
    <source>
        <dbReference type="ARBA" id="ARBA00023012"/>
    </source>
</evidence>
<dbReference type="InterPro" id="IPR005467">
    <property type="entry name" value="His_kinase_dom"/>
</dbReference>
<keyword evidence="3" id="KW-0597">Phosphoprotein</keyword>
<reference evidence="10 11" key="1">
    <citation type="submission" date="2023-12" db="EMBL/GenBank/DDBJ databases">
        <title>Genome sequencing and assembly of bacterial species from a model synthetic community.</title>
        <authorList>
            <person name="Hogle S.L."/>
        </authorList>
    </citation>
    <scope>NUCLEOTIDE SEQUENCE [LARGE SCALE GENOMIC DNA]</scope>
    <source>
        <strain evidence="10 11">HAMBI 2494</strain>
    </source>
</reference>
<accession>A0ABZ0WLR8</accession>
<evidence type="ECO:0000313" key="11">
    <source>
        <dbReference type="Proteomes" id="UP001325479"/>
    </source>
</evidence>
<dbReference type="Pfam" id="PF02518">
    <property type="entry name" value="HATPase_c"/>
    <property type="match status" value="1"/>
</dbReference>
<keyword evidence="11" id="KW-1185">Reference proteome</keyword>
<dbReference type="EMBL" id="CP139965">
    <property type="protein sequence ID" value="WQD78299.1"/>
    <property type="molecule type" value="Genomic_DNA"/>
</dbReference>
<comment type="catalytic activity">
    <reaction evidence="1">
        <text>ATP + protein L-histidine = ADP + protein N-phospho-L-histidine.</text>
        <dbReference type="EC" id="2.7.13.3"/>
    </reaction>
</comment>
<dbReference type="InterPro" id="IPR004358">
    <property type="entry name" value="Sig_transdc_His_kin-like_C"/>
</dbReference>
<protein>
    <recommendedName>
        <fullName evidence="2">histidine kinase</fullName>
        <ecNumber evidence="2">2.7.13.3</ecNumber>
    </recommendedName>
</protein>
<dbReference type="Gene3D" id="3.30.565.10">
    <property type="entry name" value="Histidine kinase-like ATPase, C-terminal domain"/>
    <property type="match status" value="1"/>
</dbReference>
<evidence type="ECO:0000259" key="9">
    <source>
        <dbReference type="PROSITE" id="PS50109"/>
    </source>
</evidence>
<dbReference type="SUPFAM" id="SSF47384">
    <property type="entry name" value="Homodimeric domain of signal transducing histidine kinase"/>
    <property type="match status" value="1"/>
</dbReference>
<evidence type="ECO:0000256" key="2">
    <source>
        <dbReference type="ARBA" id="ARBA00012438"/>
    </source>
</evidence>
<dbReference type="PANTHER" id="PTHR43065">
    <property type="entry name" value="SENSOR HISTIDINE KINASE"/>
    <property type="match status" value="1"/>
</dbReference>
<dbReference type="CDD" id="cd00082">
    <property type="entry name" value="HisKA"/>
    <property type="match status" value="1"/>
</dbReference>
<dbReference type="PANTHER" id="PTHR43065:SF10">
    <property type="entry name" value="PEROXIDE STRESS-ACTIVATED HISTIDINE KINASE MAK3"/>
    <property type="match status" value="1"/>
</dbReference>
<keyword evidence="5" id="KW-0547">Nucleotide-binding</keyword>
<organism evidence="10 11">
    <name type="scientific">Paraburkholderia kururiensis</name>
    <dbReference type="NCBI Taxonomy" id="984307"/>
    <lineage>
        <taxon>Bacteria</taxon>
        <taxon>Pseudomonadati</taxon>
        <taxon>Pseudomonadota</taxon>
        <taxon>Betaproteobacteria</taxon>
        <taxon>Burkholderiales</taxon>
        <taxon>Burkholderiaceae</taxon>
        <taxon>Paraburkholderia</taxon>
    </lineage>
</organism>
<dbReference type="Gene3D" id="1.10.287.130">
    <property type="match status" value="1"/>
</dbReference>
<evidence type="ECO:0000256" key="3">
    <source>
        <dbReference type="ARBA" id="ARBA00022553"/>
    </source>
</evidence>
<evidence type="ECO:0000256" key="5">
    <source>
        <dbReference type="ARBA" id="ARBA00022741"/>
    </source>
</evidence>
<dbReference type="GO" id="GO:0005524">
    <property type="term" value="F:ATP binding"/>
    <property type="evidence" value="ECO:0007669"/>
    <property type="project" value="UniProtKB-KW"/>
</dbReference>
<dbReference type="InterPro" id="IPR036890">
    <property type="entry name" value="HATPase_C_sf"/>
</dbReference>
<keyword evidence="4" id="KW-0808">Transferase</keyword>
<dbReference type="Proteomes" id="UP001325479">
    <property type="component" value="Chromosome"/>
</dbReference>
<evidence type="ECO:0000313" key="10">
    <source>
        <dbReference type="EMBL" id="WQD78299.1"/>
    </source>
</evidence>
<dbReference type="EC" id="2.7.13.3" evidence="2"/>
<feature type="domain" description="Histidine kinase" evidence="9">
    <location>
        <begin position="40"/>
        <end position="256"/>
    </location>
</feature>
<keyword evidence="8" id="KW-0902">Two-component regulatory system</keyword>
<keyword evidence="6" id="KW-0418">Kinase</keyword>
<dbReference type="InterPro" id="IPR003594">
    <property type="entry name" value="HATPase_dom"/>
</dbReference>
<evidence type="ECO:0000256" key="7">
    <source>
        <dbReference type="ARBA" id="ARBA00022840"/>
    </source>
</evidence>
<dbReference type="PROSITE" id="PS50109">
    <property type="entry name" value="HIS_KIN"/>
    <property type="match status" value="1"/>
</dbReference>
<proteinExistence type="predicted"/>
<gene>
    <name evidence="10" type="ORF">U0042_00860</name>
</gene>
<dbReference type="InterPro" id="IPR036097">
    <property type="entry name" value="HisK_dim/P_sf"/>
</dbReference>
<evidence type="ECO:0000256" key="4">
    <source>
        <dbReference type="ARBA" id="ARBA00022679"/>
    </source>
</evidence>
<sequence length="268" mass="28777">MKCLLALLPVTIAGIVSRRRNSVSPCKAARVATCGEMAAMVAHELGQPLAAIGAESAAALNWLGRDSPDIDNTLSCLRRITTECQRAAEIIRHLRALTMRTPPHVAPLFINDVVEEVLPLVRRELLHHDVTLTTRLDPDLRPALGDRVQLAQVIVNLVMNGIQAMERAAGPERELVIESRGDCRGHVIVAVRDSGVGICTEQAQRLFEPFFTTKPDGLGLGLSICRAIIQSLGGEISMRNNDGPGATVEFSVPTASAVPCGFGQRSAL</sequence>
<evidence type="ECO:0000256" key="6">
    <source>
        <dbReference type="ARBA" id="ARBA00022777"/>
    </source>
</evidence>
<dbReference type="Pfam" id="PF00512">
    <property type="entry name" value="HisKA"/>
    <property type="match status" value="1"/>
</dbReference>
<dbReference type="RefSeq" id="WP_114812277.1">
    <property type="nucleotide sequence ID" value="NZ_CP139965.1"/>
</dbReference>
<dbReference type="SMART" id="SM00387">
    <property type="entry name" value="HATPase_c"/>
    <property type="match status" value="1"/>
</dbReference>
<dbReference type="InterPro" id="IPR003661">
    <property type="entry name" value="HisK_dim/P_dom"/>
</dbReference>
<keyword evidence="7 10" id="KW-0067">ATP-binding</keyword>